<dbReference type="Pfam" id="PF20511">
    <property type="entry name" value="PMI_typeI_cat"/>
    <property type="match status" value="1"/>
</dbReference>
<comment type="catalytic activity">
    <reaction evidence="1">
        <text>D-mannose 6-phosphate = D-fructose 6-phosphate</text>
        <dbReference type="Rhea" id="RHEA:12356"/>
        <dbReference type="ChEBI" id="CHEBI:58735"/>
        <dbReference type="ChEBI" id="CHEBI:61527"/>
        <dbReference type="EC" id="5.3.1.8"/>
    </reaction>
</comment>
<keyword evidence="6" id="KW-0479">Metal-binding</keyword>
<dbReference type="CDD" id="cd07011">
    <property type="entry name" value="cupin_PMI_type_I_N"/>
    <property type="match status" value="1"/>
</dbReference>
<evidence type="ECO:0000256" key="4">
    <source>
        <dbReference type="ARBA" id="ARBA00010772"/>
    </source>
</evidence>
<dbReference type="Pfam" id="PF20512">
    <property type="entry name" value="PMI_typeI_hel"/>
    <property type="match status" value="1"/>
</dbReference>
<evidence type="ECO:0000256" key="10">
    <source>
        <dbReference type="ARBA" id="ARBA00030762"/>
    </source>
</evidence>
<dbReference type="InterPro" id="IPR014710">
    <property type="entry name" value="RmlC-like_jellyroll"/>
</dbReference>
<dbReference type="RefSeq" id="XP_065645071.1">
    <property type="nucleotide sequence ID" value="XM_065788999.1"/>
</dbReference>
<evidence type="ECO:0000256" key="11">
    <source>
        <dbReference type="RuleBase" id="RU004189"/>
    </source>
</evidence>
<evidence type="ECO:0000256" key="3">
    <source>
        <dbReference type="ARBA" id="ARBA00004666"/>
    </source>
</evidence>
<evidence type="ECO:0000256" key="6">
    <source>
        <dbReference type="ARBA" id="ARBA00022723"/>
    </source>
</evidence>
<keyword evidence="7" id="KW-0862">Zinc</keyword>
<evidence type="ECO:0000259" key="12">
    <source>
        <dbReference type="Pfam" id="PF01238"/>
    </source>
</evidence>
<evidence type="ECO:0000256" key="2">
    <source>
        <dbReference type="ARBA" id="ARBA00001947"/>
    </source>
</evidence>
<evidence type="ECO:0000256" key="7">
    <source>
        <dbReference type="ARBA" id="ARBA00022833"/>
    </source>
</evidence>
<dbReference type="InterPro" id="IPR018050">
    <property type="entry name" value="Pmannose_isomerase-type1_CS"/>
</dbReference>
<proteinExistence type="inferred from homology"/>
<accession>A0ABM4B868</accession>
<dbReference type="PROSITE" id="PS00965">
    <property type="entry name" value="PMI_I_1"/>
    <property type="match status" value="1"/>
</dbReference>
<dbReference type="Pfam" id="PF01238">
    <property type="entry name" value="PMI_typeI_C"/>
    <property type="match status" value="1"/>
</dbReference>
<evidence type="ECO:0000256" key="9">
    <source>
        <dbReference type="ARBA" id="ARBA00029741"/>
    </source>
</evidence>
<name>A0ABM4B868_HYDVU</name>
<dbReference type="PIRSF" id="PIRSF001480">
    <property type="entry name" value="Mannose-6-phosphate_isomerase"/>
    <property type="match status" value="1"/>
</dbReference>
<organism evidence="15 16">
    <name type="scientific">Hydra vulgaris</name>
    <name type="common">Hydra</name>
    <name type="synonym">Hydra attenuata</name>
    <dbReference type="NCBI Taxonomy" id="6087"/>
    <lineage>
        <taxon>Eukaryota</taxon>
        <taxon>Metazoa</taxon>
        <taxon>Cnidaria</taxon>
        <taxon>Hydrozoa</taxon>
        <taxon>Hydroidolina</taxon>
        <taxon>Anthoathecata</taxon>
        <taxon>Aplanulata</taxon>
        <taxon>Hydridae</taxon>
        <taxon>Hydra</taxon>
    </lineage>
</organism>
<keyword evidence="8 16" id="KW-0413">Isomerase</keyword>
<evidence type="ECO:0000259" key="13">
    <source>
        <dbReference type="Pfam" id="PF20511"/>
    </source>
</evidence>
<evidence type="ECO:0000313" key="16">
    <source>
        <dbReference type="RefSeq" id="XP_065645071.1"/>
    </source>
</evidence>
<comment type="similarity">
    <text evidence="4 11">Belongs to the mannose-6-phosphate isomerase type 1 family.</text>
</comment>
<dbReference type="GeneID" id="100212385"/>
<dbReference type="PANTHER" id="PTHR10309">
    <property type="entry name" value="MANNOSE-6-PHOSPHATE ISOMERASE"/>
    <property type="match status" value="1"/>
</dbReference>
<evidence type="ECO:0000259" key="14">
    <source>
        <dbReference type="Pfam" id="PF20512"/>
    </source>
</evidence>
<dbReference type="NCBIfam" id="TIGR00218">
    <property type="entry name" value="manA"/>
    <property type="match status" value="1"/>
</dbReference>
<comment type="pathway">
    <text evidence="3">Nucleotide-sugar biosynthesis; GDP-alpha-D-mannose biosynthesis; alpha-D-mannose 1-phosphate from D-fructose 6-phosphate: step 1/2.</text>
</comment>
<feature type="domain" description="Phosphomannose isomerase type I helical insertion" evidence="14">
    <location>
        <begin position="175"/>
        <end position="267"/>
    </location>
</feature>
<dbReference type="Gene3D" id="1.10.441.10">
    <property type="entry name" value="Phosphomannose Isomerase, domain 2"/>
    <property type="match status" value="1"/>
</dbReference>
<feature type="domain" description="Phosphomannose isomerase type I catalytic" evidence="13">
    <location>
        <begin position="13"/>
        <end position="159"/>
    </location>
</feature>
<dbReference type="InterPro" id="IPR046458">
    <property type="entry name" value="PMI_typeI_hel"/>
</dbReference>
<reference evidence="15" key="1">
    <citation type="submission" date="2025-05" db="UniProtKB">
        <authorList>
            <consortium name="RefSeq"/>
        </authorList>
    </citation>
    <scope>NUCLEOTIDE SEQUENCE [LARGE SCALE GENOMIC DNA]</scope>
</reference>
<comment type="cofactor">
    <cofactor evidence="2">
        <name>Zn(2+)</name>
        <dbReference type="ChEBI" id="CHEBI:29105"/>
    </cofactor>
</comment>
<dbReference type="SUPFAM" id="SSF51182">
    <property type="entry name" value="RmlC-like cupins"/>
    <property type="match status" value="1"/>
</dbReference>
<dbReference type="Gene3D" id="2.60.120.10">
    <property type="entry name" value="Jelly Rolls"/>
    <property type="match status" value="2"/>
</dbReference>
<dbReference type="InterPro" id="IPR046457">
    <property type="entry name" value="PMI_typeI_cat"/>
</dbReference>
<reference evidence="16" key="2">
    <citation type="submission" date="2025-08" db="UniProtKB">
        <authorList>
            <consortium name="RefSeq"/>
        </authorList>
    </citation>
    <scope>IDENTIFICATION</scope>
</reference>
<evidence type="ECO:0000256" key="1">
    <source>
        <dbReference type="ARBA" id="ARBA00000757"/>
    </source>
</evidence>
<dbReference type="GO" id="GO:0016853">
    <property type="term" value="F:isomerase activity"/>
    <property type="evidence" value="ECO:0007669"/>
    <property type="project" value="UniProtKB-KW"/>
</dbReference>
<evidence type="ECO:0000313" key="15">
    <source>
        <dbReference type="Proteomes" id="UP001652625"/>
    </source>
</evidence>
<dbReference type="Proteomes" id="UP001652625">
    <property type="component" value="Chromosome 01"/>
</dbReference>
<evidence type="ECO:0000256" key="5">
    <source>
        <dbReference type="ARBA" id="ARBA00011956"/>
    </source>
</evidence>
<evidence type="ECO:0000256" key="8">
    <source>
        <dbReference type="ARBA" id="ARBA00023235"/>
    </source>
</evidence>
<dbReference type="EC" id="5.3.1.8" evidence="5"/>
<dbReference type="PANTHER" id="PTHR10309:SF0">
    <property type="entry name" value="MANNOSE-6-PHOSPHATE ISOMERASE"/>
    <property type="match status" value="1"/>
</dbReference>
<feature type="domain" description="Phosphomannose isomerase type I C-terminal" evidence="12">
    <location>
        <begin position="348"/>
        <end position="388"/>
    </location>
</feature>
<dbReference type="InterPro" id="IPR046456">
    <property type="entry name" value="PMI_typeI_C"/>
</dbReference>
<sequence length="436" mass="48697">MTESNQILNDGVFILQCGVQCSSWGKKGEDSMVALLLKNNPSFVLDKDQNYAELWMGSHPSFPSVVRNEKGSVPLADLIKSDSSKTLGVNVAAKFNGELPYLFKVLSIDKALSIQAHPCKQLAEKLFREQPHIYKDPNHKPEMAIALTKFEALCGFRPVEEILSFFKEVKELLPIVGQSAVDNLISAEMASDKRVKQSAVQHALKEVITCLMKCDEKVIEHQLSSLVARLEDCHKNGESTAPYLGHLLLRTHKQFPGDIGCFFVYFLNHLVLEPYEAIFFQPNVPHAYLVGDIVECMASSDNVVRLGLTPKFKDVDLLLQMLDCMPQTLDSTKFKPYVSAEDPSVCVYNPPVDDFSVKKIQIDRGTLFYKLMPIDGPSILLVLSGSGEFTYNTACTNFSRGTVIFISCNENVQLVNISPNEDVLLFQAYCDMQPLK</sequence>
<protein>
    <recommendedName>
        <fullName evidence="5">mannose-6-phosphate isomerase</fullName>
        <ecNumber evidence="5">5.3.1.8</ecNumber>
    </recommendedName>
    <alternativeName>
        <fullName evidence="9">Phosphohexomutase</fullName>
    </alternativeName>
    <alternativeName>
        <fullName evidence="10">Phosphomannose isomerase</fullName>
    </alternativeName>
</protein>
<dbReference type="InterPro" id="IPR001250">
    <property type="entry name" value="Man6P_Isoase-1"/>
</dbReference>
<keyword evidence="15" id="KW-1185">Reference proteome</keyword>
<dbReference type="PRINTS" id="PR00714">
    <property type="entry name" value="MAN6PISMRASE"/>
</dbReference>
<dbReference type="InterPro" id="IPR016305">
    <property type="entry name" value="Mannose-6-P_Isomerase"/>
</dbReference>
<gene>
    <name evidence="16" type="primary">LOC100212385</name>
</gene>
<dbReference type="InterPro" id="IPR011051">
    <property type="entry name" value="RmlC_Cupin_sf"/>
</dbReference>